<keyword evidence="2" id="KW-1185">Reference proteome</keyword>
<evidence type="ECO:0000313" key="1">
    <source>
        <dbReference type="EMBL" id="KAK8854386.1"/>
    </source>
</evidence>
<sequence length="190" mass="22202">MTDQSNGIVEVNRHLQKLFEEPLGQRNLPELLTAFSCDEIEKMKAVPGKEMSYGDSFWLVEMIEEFAQARGINLNSLCYLANCINRLDENNLLYSELQNLGYYKIPTLKEAISFLDDSFEDGETTLKQKFCNFRELERLISRMRDLVEDRMNGLDVEASPFWGTNDYEKLVDELEYRYALHFLETLTILN</sequence>
<dbReference type="Proteomes" id="UP001470230">
    <property type="component" value="Unassembled WGS sequence"/>
</dbReference>
<comment type="caution">
    <text evidence="1">The sequence shown here is derived from an EMBL/GenBank/DDBJ whole genome shotgun (WGS) entry which is preliminary data.</text>
</comment>
<dbReference type="EMBL" id="JAPFFF010000021">
    <property type="protein sequence ID" value="KAK8854386.1"/>
    <property type="molecule type" value="Genomic_DNA"/>
</dbReference>
<gene>
    <name evidence="1" type="ORF">M9Y10_016948</name>
</gene>
<reference evidence="1 2" key="1">
    <citation type="submission" date="2024-04" db="EMBL/GenBank/DDBJ databases">
        <title>Tritrichomonas musculus Genome.</title>
        <authorList>
            <person name="Alves-Ferreira E."/>
            <person name="Grigg M."/>
            <person name="Lorenzi H."/>
            <person name="Galac M."/>
        </authorList>
    </citation>
    <scope>NUCLEOTIDE SEQUENCE [LARGE SCALE GENOMIC DNA]</scope>
    <source>
        <strain evidence="1 2">EAF2021</strain>
    </source>
</reference>
<proteinExistence type="predicted"/>
<name>A0ABR2HYY3_9EUKA</name>
<protein>
    <submittedName>
        <fullName evidence="1">Uncharacterized protein</fullName>
    </submittedName>
</protein>
<organism evidence="1 2">
    <name type="scientific">Tritrichomonas musculus</name>
    <dbReference type="NCBI Taxonomy" id="1915356"/>
    <lineage>
        <taxon>Eukaryota</taxon>
        <taxon>Metamonada</taxon>
        <taxon>Parabasalia</taxon>
        <taxon>Tritrichomonadida</taxon>
        <taxon>Tritrichomonadidae</taxon>
        <taxon>Tritrichomonas</taxon>
    </lineage>
</organism>
<evidence type="ECO:0000313" key="2">
    <source>
        <dbReference type="Proteomes" id="UP001470230"/>
    </source>
</evidence>
<accession>A0ABR2HYY3</accession>